<dbReference type="GO" id="GO:0006013">
    <property type="term" value="P:mannose metabolic process"/>
    <property type="evidence" value="ECO:0007669"/>
    <property type="project" value="TreeGrafter"/>
</dbReference>
<dbReference type="PANTHER" id="PTHR10466:SF0">
    <property type="entry name" value="PHOSPHOMANNOMUTASE"/>
    <property type="match status" value="1"/>
</dbReference>
<feature type="binding site" evidence="12">
    <location>
        <position position="235"/>
    </location>
    <ligand>
        <name>Mg(2+)</name>
        <dbReference type="ChEBI" id="CHEBI:18420"/>
        <label>2</label>
    </ligand>
</feature>
<dbReference type="AlphaFoldDB" id="A0A9N9P000"/>
<dbReference type="GO" id="GO:0006487">
    <property type="term" value="P:protein N-linked glycosylation"/>
    <property type="evidence" value="ECO:0007669"/>
    <property type="project" value="TreeGrafter"/>
</dbReference>
<dbReference type="InterPro" id="IPR006379">
    <property type="entry name" value="HAD-SF_hydro_IIB"/>
</dbReference>
<keyword evidence="7 12" id="KW-0479">Metal-binding</keyword>
<comment type="pathway">
    <text evidence="2 13">Nucleotide-sugar biosynthesis; GDP-alpha-D-mannose biosynthesis; alpha-D-mannose 1-phosphate from D-fructose 6-phosphate: step 2/2.</text>
</comment>
<comment type="function">
    <text evidence="13">Involved in the synthesis of the GDP-mannose and dolichol-phosphate-mannose required for a number of critical mannosyl transfer reactions.</text>
</comment>
<keyword evidence="9 13" id="KW-0413">Isomerase</keyword>
<dbReference type="EMBL" id="CAJVQA010023671">
    <property type="protein sequence ID" value="CAG8779345.1"/>
    <property type="molecule type" value="Genomic_DNA"/>
</dbReference>
<dbReference type="InterPro" id="IPR036412">
    <property type="entry name" value="HAD-like_sf"/>
</dbReference>
<evidence type="ECO:0000256" key="2">
    <source>
        <dbReference type="ARBA" id="ARBA00004699"/>
    </source>
</evidence>
<dbReference type="Proteomes" id="UP000789759">
    <property type="component" value="Unassembled WGS sequence"/>
</dbReference>
<dbReference type="InterPro" id="IPR005002">
    <property type="entry name" value="PMM"/>
</dbReference>
<evidence type="ECO:0000256" key="9">
    <source>
        <dbReference type="ARBA" id="ARBA00023235"/>
    </source>
</evidence>
<comment type="cofactor">
    <cofactor evidence="12">
        <name>Mg(2+)</name>
        <dbReference type="ChEBI" id="CHEBI:18420"/>
    </cofactor>
</comment>
<feature type="binding site" evidence="11">
    <location>
        <position position="178"/>
    </location>
    <ligand>
        <name>alpha-D-mannose 1-phosphate</name>
        <dbReference type="ChEBI" id="CHEBI:58409"/>
    </ligand>
</feature>
<comment type="subunit">
    <text evidence="4 13">Homodimer.</text>
</comment>
<comment type="catalytic activity">
    <reaction evidence="13">
        <text>alpha-D-mannose 1-phosphate = D-mannose 6-phosphate</text>
        <dbReference type="Rhea" id="RHEA:11140"/>
        <dbReference type="ChEBI" id="CHEBI:58409"/>
        <dbReference type="ChEBI" id="CHEBI:58735"/>
        <dbReference type="EC" id="5.4.2.8"/>
    </reaction>
</comment>
<dbReference type="GO" id="GO:0004615">
    <property type="term" value="F:phosphomannomutase activity"/>
    <property type="evidence" value="ECO:0007669"/>
    <property type="project" value="UniProtKB-EC"/>
</dbReference>
<dbReference type="GO" id="GO:0046872">
    <property type="term" value="F:metal ion binding"/>
    <property type="evidence" value="ECO:0007669"/>
    <property type="project" value="UniProtKB-KW"/>
</dbReference>
<feature type="binding site" evidence="11">
    <location>
        <position position="160"/>
    </location>
    <ligand>
        <name>alpha-D-mannose 1-phosphate</name>
        <dbReference type="ChEBI" id="CHEBI:58409"/>
    </ligand>
</feature>
<feature type="binding site" evidence="11">
    <location>
        <position position="58"/>
    </location>
    <ligand>
        <name>alpha-D-mannose 1-phosphate</name>
        <dbReference type="ChEBI" id="CHEBI:58409"/>
    </ligand>
</feature>
<evidence type="ECO:0000256" key="10">
    <source>
        <dbReference type="PIRSR" id="PIRSR605002-1"/>
    </source>
</evidence>
<feature type="binding site" evidence="12">
    <location>
        <position position="247"/>
    </location>
    <ligand>
        <name>Mg(2+)</name>
        <dbReference type="ChEBI" id="CHEBI:18420"/>
        <label>1</label>
    </ligand>
</feature>
<comment type="subcellular location">
    <subcellularLocation>
        <location evidence="1 13">Cytoplasm</location>
    </subcellularLocation>
</comment>
<evidence type="ECO:0000256" key="8">
    <source>
        <dbReference type="ARBA" id="ARBA00022842"/>
    </source>
</evidence>
<evidence type="ECO:0000256" key="13">
    <source>
        <dbReference type="RuleBase" id="RU361118"/>
    </source>
</evidence>
<dbReference type="NCBIfam" id="TIGR01484">
    <property type="entry name" value="HAD-SF-IIB"/>
    <property type="match status" value="1"/>
</dbReference>
<sequence>NLSYNETTLSSANCSDNFFDIINNRTYLHSSLIRTMASWQNRDVLLLFDVDGTLTPARRTVTPEILELLKIVRKKAVIGFVGGSDLAKQQEQLGPTILEDFDYAFSENGLIAYRSGKPLASQSFIGWLGEEKYKKLVNFILRYIADIDLPIKRGTFVEFRNGMINVSPVGRNCTVEERNNFEEYDKIHKIRPKLVEALKEAFHDYSLTYSIGWDKTYCLQHVQNEGFKVIHFFGDKAYEGGNDWEIYNHESVVGHSVKSPDDTVKQVKELFPDLFS</sequence>
<dbReference type="SUPFAM" id="SSF56784">
    <property type="entry name" value="HAD-like"/>
    <property type="match status" value="1"/>
</dbReference>
<feature type="active site" description="Proton donor/acceptor" evidence="10">
    <location>
        <position position="51"/>
    </location>
</feature>
<feature type="binding site" evidence="11">
    <location>
        <position position="171"/>
    </location>
    <ligand>
        <name>alpha-D-mannose 1-phosphate</name>
        <dbReference type="ChEBI" id="CHEBI:58409"/>
    </ligand>
</feature>
<feature type="non-terminal residue" evidence="14">
    <location>
        <position position="276"/>
    </location>
</feature>
<dbReference type="OrthoDB" id="10264771at2759"/>
<evidence type="ECO:0000256" key="12">
    <source>
        <dbReference type="PIRSR" id="PIRSR605002-3"/>
    </source>
</evidence>
<gene>
    <name evidence="14" type="ORF">CPELLU_LOCUS16302</name>
</gene>
<evidence type="ECO:0000256" key="4">
    <source>
        <dbReference type="ARBA" id="ARBA00011738"/>
    </source>
</evidence>
<reference evidence="14" key="1">
    <citation type="submission" date="2021-06" db="EMBL/GenBank/DDBJ databases">
        <authorList>
            <person name="Kallberg Y."/>
            <person name="Tangrot J."/>
            <person name="Rosling A."/>
        </authorList>
    </citation>
    <scope>NUCLEOTIDE SEQUENCE</scope>
    <source>
        <strain evidence="14">FL966</strain>
    </source>
</reference>
<organism evidence="14 15">
    <name type="scientific">Cetraspora pellucida</name>
    <dbReference type="NCBI Taxonomy" id="1433469"/>
    <lineage>
        <taxon>Eukaryota</taxon>
        <taxon>Fungi</taxon>
        <taxon>Fungi incertae sedis</taxon>
        <taxon>Mucoromycota</taxon>
        <taxon>Glomeromycotina</taxon>
        <taxon>Glomeromycetes</taxon>
        <taxon>Diversisporales</taxon>
        <taxon>Gigasporaceae</taxon>
        <taxon>Cetraspora</taxon>
    </lineage>
</organism>
<accession>A0A9N9P000</accession>
<dbReference type="Gene3D" id="3.40.50.1000">
    <property type="entry name" value="HAD superfamily/HAD-like"/>
    <property type="match status" value="1"/>
</dbReference>
<protein>
    <recommendedName>
        <fullName evidence="5 13">Phosphomannomutase</fullName>
        <ecNumber evidence="5 13">5.4.2.8</ecNumber>
    </recommendedName>
</protein>
<evidence type="ECO:0000256" key="11">
    <source>
        <dbReference type="PIRSR" id="PIRSR605002-2"/>
    </source>
</evidence>
<evidence type="ECO:0000256" key="6">
    <source>
        <dbReference type="ARBA" id="ARBA00022490"/>
    </source>
</evidence>
<feature type="active site" description="Nucleophile" evidence="10">
    <location>
        <position position="49"/>
    </location>
</feature>
<keyword evidence="6 13" id="KW-0963">Cytoplasm</keyword>
<keyword evidence="15" id="KW-1185">Reference proteome</keyword>
<dbReference type="FunFam" id="3.30.1240.20:FF:000001">
    <property type="entry name" value="Phosphomannomutase"/>
    <property type="match status" value="1"/>
</dbReference>
<dbReference type="InterPro" id="IPR023214">
    <property type="entry name" value="HAD_sf"/>
</dbReference>
<evidence type="ECO:0000313" key="15">
    <source>
        <dbReference type="Proteomes" id="UP000789759"/>
    </source>
</evidence>
<feature type="binding site" evidence="12">
    <location>
        <position position="49"/>
    </location>
    <ligand>
        <name>Mg(2+)</name>
        <dbReference type="ChEBI" id="CHEBI:18420"/>
        <label>1</label>
    </ligand>
</feature>
<dbReference type="GO" id="GO:0009298">
    <property type="term" value="P:GDP-mannose biosynthetic process"/>
    <property type="evidence" value="ECO:0007669"/>
    <property type="project" value="InterPro"/>
</dbReference>
<evidence type="ECO:0000256" key="1">
    <source>
        <dbReference type="ARBA" id="ARBA00004496"/>
    </source>
</evidence>
<evidence type="ECO:0000313" key="14">
    <source>
        <dbReference type="EMBL" id="CAG8779345.1"/>
    </source>
</evidence>
<name>A0A9N9P000_9GLOM</name>
<comment type="similarity">
    <text evidence="3 13">Belongs to the eukaryotic PMM family.</text>
</comment>
<comment type="caution">
    <text evidence="14">The sequence shown here is derived from an EMBL/GenBank/DDBJ whole genome shotgun (WGS) entry which is preliminary data.</text>
</comment>
<dbReference type="PANTHER" id="PTHR10466">
    <property type="entry name" value="PHOSPHOMANNOMUTASE"/>
    <property type="match status" value="1"/>
</dbReference>
<dbReference type="CDD" id="cd02585">
    <property type="entry name" value="HAD_PMM"/>
    <property type="match status" value="1"/>
</dbReference>
<dbReference type="Gene3D" id="3.30.1240.20">
    <property type="match status" value="1"/>
</dbReference>
<keyword evidence="8 12" id="KW-0460">Magnesium</keyword>
<evidence type="ECO:0000256" key="7">
    <source>
        <dbReference type="ARBA" id="ARBA00022723"/>
    </source>
</evidence>
<proteinExistence type="inferred from homology"/>
<feature type="binding site" evidence="12">
    <location>
        <position position="51"/>
    </location>
    <ligand>
        <name>Mg(2+)</name>
        <dbReference type="ChEBI" id="CHEBI:18420"/>
        <label>1</label>
    </ligand>
</feature>
<evidence type="ECO:0000256" key="5">
    <source>
        <dbReference type="ARBA" id="ARBA00012730"/>
    </source>
</evidence>
<dbReference type="GO" id="GO:0005829">
    <property type="term" value="C:cytosol"/>
    <property type="evidence" value="ECO:0007669"/>
    <property type="project" value="TreeGrafter"/>
</dbReference>
<dbReference type="Pfam" id="PF03332">
    <property type="entry name" value="PMM"/>
    <property type="match status" value="1"/>
</dbReference>
<dbReference type="InterPro" id="IPR043169">
    <property type="entry name" value="PMM_cap"/>
</dbReference>
<dbReference type="EC" id="5.4.2.8" evidence="5 13"/>
<evidence type="ECO:0000256" key="3">
    <source>
        <dbReference type="ARBA" id="ARBA00009736"/>
    </source>
</evidence>